<dbReference type="SUPFAM" id="SSF57783">
    <property type="entry name" value="Zinc beta-ribbon"/>
    <property type="match status" value="1"/>
</dbReference>
<accession>A0A6G9ZZP0</accession>
<feature type="domain" description="Zinc finger CHC2-type" evidence="1">
    <location>
        <begin position="17"/>
        <end position="121"/>
    </location>
</feature>
<dbReference type="AlphaFoldDB" id="A0A6G9ZZP0"/>
<organism evidence="2">
    <name type="scientific">Lysinibacillus sphaericus</name>
    <name type="common">Bacillus sphaericus</name>
    <dbReference type="NCBI Taxonomy" id="1421"/>
    <lineage>
        <taxon>Bacteria</taxon>
        <taxon>Bacillati</taxon>
        <taxon>Bacillota</taxon>
        <taxon>Bacilli</taxon>
        <taxon>Bacillales</taxon>
        <taxon>Bacillaceae</taxon>
        <taxon>Lysinibacillus</taxon>
    </lineage>
</organism>
<evidence type="ECO:0000313" key="2">
    <source>
        <dbReference type="EMBL" id="QIS31188.1"/>
    </source>
</evidence>
<evidence type="ECO:0000259" key="1">
    <source>
        <dbReference type="Pfam" id="PF01807"/>
    </source>
</evidence>
<reference evidence="2" key="1">
    <citation type="submission" date="2020-02" db="EMBL/GenBank/DDBJ databases">
        <authorList>
            <person name="Hu X."/>
            <person name="Yuan Z."/>
            <person name="Cheng J."/>
            <person name="Geng P."/>
        </authorList>
    </citation>
    <scope>NUCLEOTIDE SEQUENCE</scope>
    <source>
        <strain evidence="2">SSII-1</strain>
        <plasmid evidence="2">pSSII-1</plasmid>
    </source>
</reference>
<keyword evidence="2" id="KW-0614">Plasmid</keyword>
<dbReference type="InterPro" id="IPR036977">
    <property type="entry name" value="DNA_primase_Znf_CHC2"/>
</dbReference>
<dbReference type="GO" id="GO:0008270">
    <property type="term" value="F:zinc ion binding"/>
    <property type="evidence" value="ECO:0007669"/>
    <property type="project" value="InterPro"/>
</dbReference>
<dbReference type="GO" id="GO:0003677">
    <property type="term" value="F:DNA binding"/>
    <property type="evidence" value="ECO:0007669"/>
    <property type="project" value="InterPro"/>
</dbReference>
<name>A0A6G9ZZP0_LYSSH</name>
<dbReference type="Gene3D" id="3.90.580.10">
    <property type="entry name" value="Zinc finger, CHC2-type domain"/>
    <property type="match status" value="1"/>
</dbReference>
<dbReference type="GO" id="GO:0006260">
    <property type="term" value="P:DNA replication"/>
    <property type="evidence" value="ECO:0007669"/>
    <property type="project" value="InterPro"/>
</dbReference>
<geneLocation type="plasmid" evidence="2">
    <name>pSSII-1</name>
</geneLocation>
<dbReference type="InterPro" id="IPR002694">
    <property type="entry name" value="Znf_CHC2"/>
</dbReference>
<dbReference type="RefSeq" id="WP_031417275.1">
    <property type="nucleotide sequence ID" value="NZ_CP064069.1"/>
</dbReference>
<protein>
    <recommendedName>
        <fullName evidence="1">Zinc finger CHC2-type domain-containing protein</fullName>
    </recommendedName>
</protein>
<proteinExistence type="predicted"/>
<sequence>MTNIHVSQRGNSMPRISQETIDAVLSVPIIDLANVMGDKLIRKGKQYTIPCPDPNHTEKVSDNAYIEPNKNVFKCFSCMVGGNSAVAYYAIKTYGTYDSKKHFLPSVRAVAELMGIQIKNEDGTISLPGATEPQRRFVKAVELEPKEPKILDVVYRAFLNLCPIRQNHLNEWINKRRYSKNEIQTMMLKSVPTSDEWKSIYQTLHDLGYPLERIPGFAERFIPEFYEECNPELGSGLETLQIQGKDTRGTWLYTPSTFVSGYFIPVRDENGYIVRLRICQDNGNPKYIWFSSEHNLQTETKLPYIRRNGTSSGAPHSVSVPFTILNKWQPGTHVSEVISIKEMIITEGEHKSQISANFFNRYVRGLAGIGNFATLLDEIKELKALGLEKVVIAIDMDTLEKEDDSIKSEKKQKNLFNILKTFATELLKLDVTCCLWTWNLQHGKGLDDLVYNRKLPIEINLRTGERQTVRI</sequence>
<dbReference type="GO" id="GO:0003899">
    <property type="term" value="F:DNA-directed RNA polymerase activity"/>
    <property type="evidence" value="ECO:0007669"/>
    <property type="project" value="InterPro"/>
</dbReference>
<dbReference type="Pfam" id="PF01807">
    <property type="entry name" value="Zn_ribbon_DnaG"/>
    <property type="match status" value="1"/>
</dbReference>
<dbReference type="EMBL" id="MT075580">
    <property type="protein sequence ID" value="QIS31188.1"/>
    <property type="molecule type" value="Genomic_DNA"/>
</dbReference>